<dbReference type="SMART" id="SM00612">
    <property type="entry name" value="Kelch"/>
    <property type="match status" value="3"/>
</dbReference>
<dbReference type="EMBL" id="KB007891">
    <property type="protein sequence ID" value="ELR21991.1"/>
    <property type="molecule type" value="Genomic_DNA"/>
</dbReference>
<feature type="region of interest" description="Disordered" evidence="3">
    <location>
        <begin position="233"/>
        <end position="544"/>
    </location>
</feature>
<keyword evidence="2" id="KW-0677">Repeat</keyword>
<feature type="compositionally biased region" description="Low complexity" evidence="3">
    <location>
        <begin position="534"/>
        <end position="543"/>
    </location>
</feature>
<evidence type="ECO:0000256" key="2">
    <source>
        <dbReference type="ARBA" id="ARBA00022737"/>
    </source>
</evidence>
<proteinExistence type="predicted"/>
<protein>
    <submittedName>
        <fullName evidence="4">Kelch repeat protein</fullName>
    </submittedName>
</protein>
<feature type="compositionally biased region" description="Basic and acidic residues" evidence="3">
    <location>
        <begin position="388"/>
        <end position="404"/>
    </location>
</feature>
<sequence>MIVFGGYDGAKSLNDLQAYDSVTGDWKELVGRGKAPSPRFGHSAVVHQQDKMYIFGGYDGVDRNDLYCFDFELMQWNAVLVKQGTPPPPRQYHSAVVYEDEMYVFGGKNGTRHYHDLHAFHFGTQSWRVVTAESVVKPWPRAGHTAVAYGSLMVVFGGMNGKQNFNDLSVYSIRTNRWTVVSIDGDVPAERRAHSAVISSGGHLCIFGGSDGAKRFDDIYSFDLSVLPKQFEDETTNGTAPATTAAAAATATEETFTAPVTPPPKEWRQSRARMDTAPAPVSPSVLRDSGTNRKRGTVSLSPQAAAAAAAGSPRAQEEPANNGRETQQNENESEGQAEAPRSDGGDVTNKSEEPKGKNKKKSSNVETDKSESESESDKEQKRKRKEQKRKEKSEIRRREKEARRSRQVAAVAAQENGASTETAAADASPAPVANNENGAPTPTPQAAQSASSSSSSSSSPPRTTFATPPSTPVKLEERSGSRIALLKARFDATSSGSSTAGAGASPAALSGSPSSGSPNPRSLSRRSVAYPVSHQQHQQQLLQANEQVEVVEKLRGDVTELRGRLDEREREVAALRERLDARDVELQKLADGMAKQMKKMKRDLKKLKKKKPAAKADGVGKDKKTTPRKGGDATAAH</sequence>
<feature type="region of interest" description="Disordered" evidence="3">
    <location>
        <begin position="598"/>
        <end position="637"/>
    </location>
</feature>
<dbReference type="GeneID" id="14922911"/>
<dbReference type="InterPro" id="IPR011043">
    <property type="entry name" value="Gal_Oxase/kelch_b-propeller"/>
</dbReference>
<dbReference type="Pfam" id="PF13415">
    <property type="entry name" value="Beta-prop_FBX42"/>
    <property type="match status" value="1"/>
</dbReference>
<organism evidence="4 5">
    <name type="scientific">Acanthamoeba castellanii (strain ATCC 30010 / Neff)</name>
    <dbReference type="NCBI Taxonomy" id="1257118"/>
    <lineage>
        <taxon>Eukaryota</taxon>
        <taxon>Amoebozoa</taxon>
        <taxon>Discosea</taxon>
        <taxon>Longamoebia</taxon>
        <taxon>Centramoebida</taxon>
        <taxon>Acanthamoebidae</taxon>
        <taxon>Acanthamoeba</taxon>
    </lineage>
</organism>
<dbReference type="OMA" id="AWLLHIH"/>
<dbReference type="InterPro" id="IPR006652">
    <property type="entry name" value="Kelch_1"/>
</dbReference>
<gene>
    <name evidence="4" type="ORF">ACA1_325730</name>
</gene>
<reference evidence="4 5" key="1">
    <citation type="journal article" date="2013" name="Genome Biol.">
        <title>Genome of Acanthamoeba castellanii highlights extensive lateral gene transfer and early evolution of tyrosine kinase signaling.</title>
        <authorList>
            <person name="Clarke M."/>
            <person name="Lohan A.J."/>
            <person name="Liu B."/>
            <person name="Lagkouvardos I."/>
            <person name="Roy S."/>
            <person name="Zafar N."/>
            <person name="Bertelli C."/>
            <person name="Schilde C."/>
            <person name="Kianianmomeni A."/>
            <person name="Burglin T.R."/>
            <person name="Frech C."/>
            <person name="Turcotte B."/>
            <person name="Kopec K.O."/>
            <person name="Synnott J.M."/>
            <person name="Choo C."/>
            <person name="Paponov I."/>
            <person name="Finkler A."/>
            <person name="Soon Heng Tan C."/>
            <person name="Hutchins A.P."/>
            <person name="Weinmeier T."/>
            <person name="Rattei T."/>
            <person name="Chu J.S."/>
            <person name="Gimenez G."/>
            <person name="Irimia M."/>
            <person name="Rigden D.J."/>
            <person name="Fitzpatrick D.A."/>
            <person name="Lorenzo-Morales J."/>
            <person name="Bateman A."/>
            <person name="Chiu C.H."/>
            <person name="Tang P."/>
            <person name="Hegemann P."/>
            <person name="Fromm H."/>
            <person name="Raoult D."/>
            <person name="Greub G."/>
            <person name="Miranda-Saavedra D."/>
            <person name="Chen N."/>
            <person name="Nash P."/>
            <person name="Ginger M.L."/>
            <person name="Horn M."/>
            <person name="Schaap P."/>
            <person name="Caler L."/>
            <person name="Loftus B."/>
        </authorList>
    </citation>
    <scope>NUCLEOTIDE SEQUENCE [LARGE SCALE GENOMIC DNA]</scope>
    <source>
        <strain evidence="4 5">Neff</strain>
    </source>
</reference>
<evidence type="ECO:0000313" key="4">
    <source>
        <dbReference type="EMBL" id="ELR21991.1"/>
    </source>
</evidence>
<feature type="compositionally biased region" description="Basic residues" evidence="3">
    <location>
        <begin position="598"/>
        <end position="613"/>
    </location>
</feature>
<feature type="compositionally biased region" description="Low complexity" evidence="3">
    <location>
        <begin position="444"/>
        <end position="468"/>
    </location>
</feature>
<feature type="compositionally biased region" description="Low complexity" evidence="3">
    <location>
        <begin position="492"/>
        <end position="527"/>
    </location>
</feature>
<feature type="compositionally biased region" description="Low complexity" evidence="3">
    <location>
        <begin position="236"/>
        <end position="259"/>
    </location>
</feature>
<dbReference type="AlphaFoldDB" id="L8HC73"/>
<dbReference type="PANTHER" id="PTHR46093:SF18">
    <property type="entry name" value="FIBRONECTIN TYPE-III DOMAIN-CONTAINING PROTEIN"/>
    <property type="match status" value="1"/>
</dbReference>
<dbReference type="OrthoDB" id="10250130at2759"/>
<feature type="compositionally biased region" description="Basic and acidic residues" evidence="3">
    <location>
        <begin position="618"/>
        <end position="631"/>
    </location>
</feature>
<evidence type="ECO:0000313" key="5">
    <source>
        <dbReference type="Proteomes" id="UP000011083"/>
    </source>
</evidence>
<dbReference type="KEGG" id="acan:ACA1_325730"/>
<dbReference type="SUPFAM" id="SSF50965">
    <property type="entry name" value="Galactose oxidase, central domain"/>
    <property type="match status" value="1"/>
</dbReference>
<dbReference type="PANTHER" id="PTHR46093">
    <property type="entry name" value="ACYL-COA-BINDING DOMAIN-CONTAINING PROTEIN 5"/>
    <property type="match status" value="1"/>
</dbReference>
<evidence type="ECO:0000256" key="1">
    <source>
        <dbReference type="ARBA" id="ARBA00022441"/>
    </source>
</evidence>
<dbReference type="Gene3D" id="2.120.10.80">
    <property type="entry name" value="Kelch-type beta propeller"/>
    <property type="match status" value="2"/>
</dbReference>
<name>L8HC73_ACACF</name>
<feature type="compositionally biased region" description="Basic and acidic residues" evidence="3">
    <location>
        <begin position="366"/>
        <end position="380"/>
    </location>
</feature>
<dbReference type="Proteomes" id="UP000011083">
    <property type="component" value="Unassembled WGS sequence"/>
</dbReference>
<keyword evidence="5" id="KW-1185">Reference proteome</keyword>
<dbReference type="InterPro" id="IPR015915">
    <property type="entry name" value="Kelch-typ_b-propeller"/>
</dbReference>
<keyword evidence="1" id="KW-0880">Kelch repeat</keyword>
<dbReference type="Pfam" id="PF01344">
    <property type="entry name" value="Kelch_1"/>
    <property type="match status" value="1"/>
</dbReference>
<feature type="compositionally biased region" description="Low complexity" evidence="3">
    <location>
        <begin position="407"/>
        <end position="433"/>
    </location>
</feature>
<accession>L8HC73</accession>
<dbReference type="RefSeq" id="XP_004348365.1">
    <property type="nucleotide sequence ID" value="XM_004348315.1"/>
</dbReference>
<dbReference type="VEuPathDB" id="AmoebaDB:ACA1_325730"/>
<feature type="compositionally biased region" description="Basic and acidic residues" evidence="3">
    <location>
        <begin position="340"/>
        <end position="356"/>
    </location>
</feature>
<feature type="compositionally biased region" description="Basic and acidic residues" evidence="3">
    <location>
        <begin position="265"/>
        <end position="274"/>
    </location>
</feature>
<evidence type="ECO:0000256" key="3">
    <source>
        <dbReference type="SAM" id="MobiDB-lite"/>
    </source>
</evidence>